<feature type="signal peptide" evidence="1">
    <location>
        <begin position="1"/>
        <end position="24"/>
    </location>
</feature>
<protein>
    <submittedName>
        <fullName evidence="2">Uncharacterized protein</fullName>
    </submittedName>
</protein>
<evidence type="ECO:0000256" key="1">
    <source>
        <dbReference type="SAM" id="SignalP"/>
    </source>
</evidence>
<feature type="chain" id="PRO_5005582846" evidence="1">
    <location>
        <begin position="25"/>
        <end position="51"/>
    </location>
</feature>
<keyword evidence="1" id="KW-0732">Signal</keyword>
<reference evidence="2" key="1">
    <citation type="submission" date="2015-07" db="EMBL/GenBank/DDBJ databases">
        <title>MeaNS - Measles Nucleotide Surveillance Program.</title>
        <authorList>
            <person name="Tran T."/>
            <person name="Druce J."/>
        </authorList>
    </citation>
    <scope>NUCLEOTIDE SEQUENCE</scope>
    <source>
        <strain evidence="2">UCB-OBI-ISO-001</strain>
        <tissue evidence="2">Gonad</tissue>
    </source>
</reference>
<dbReference type="EMBL" id="KQ423905">
    <property type="protein sequence ID" value="KOF71955.1"/>
    <property type="molecule type" value="Genomic_DNA"/>
</dbReference>
<evidence type="ECO:0000313" key="2">
    <source>
        <dbReference type="EMBL" id="KOF71955.1"/>
    </source>
</evidence>
<accession>A0A0L8G5U2</accession>
<proteinExistence type="predicted"/>
<gene>
    <name evidence="2" type="ORF">OCBIM_22000246mg</name>
</gene>
<dbReference type="AlphaFoldDB" id="A0A0L8G5U2"/>
<sequence>MQHEIIWCHFEICIIVWSFKVCQSSFVEMHNIVFQFYLANETKLQMGKLFK</sequence>
<organism evidence="2">
    <name type="scientific">Octopus bimaculoides</name>
    <name type="common">California two-spotted octopus</name>
    <dbReference type="NCBI Taxonomy" id="37653"/>
    <lineage>
        <taxon>Eukaryota</taxon>
        <taxon>Metazoa</taxon>
        <taxon>Spiralia</taxon>
        <taxon>Lophotrochozoa</taxon>
        <taxon>Mollusca</taxon>
        <taxon>Cephalopoda</taxon>
        <taxon>Coleoidea</taxon>
        <taxon>Octopodiformes</taxon>
        <taxon>Octopoda</taxon>
        <taxon>Incirrata</taxon>
        <taxon>Octopodidae</taxon>
        <taxon>Octopus</taxon>
    </lineage>
</organism>
<name>A0A0L8G5U2_OCTBM</name>